<dbReference type="AlphaFoldDB" id="A0AAN9I8L1"/>
<evidence type="ECO:0000313" key="1">
    <source>
        <dbReference type="EMBL" id="KAK7268884.1"/>
    </source>
</evidence>
<gene>
    <name evidence="1" type="ORF">RIF29_21593</name>
</gene>
<protein>
    <submittedName>
        <fullName evidence="1">Uncharacterized protein</fullName>
    </submittedName>
</protein>
<reference evidence="1 2" key="1">
    <citation type="submission" date="2024-01" db="EMBL/GenBank/DDBJ databases">
        <title>The genomes of 5 underutilized Papilionoideae crops provide insights into root nodulation and disease resistanc.</title>
        <authorList>
            <person name="Yuan L."/>
        </authorList>
    </citation>
    <scope>NUCLEOTIDE SEQUENCE [LARGE SCALE GENOMIC DNA]</scope>
    <source>
        <strain evidence="1">ZHUSHIDOU_FW_LH</strain>
        <tissue evidence="1">Leaf</tissue>
    </source>
</reference>
<organism evidence="1 2">
    <name type="scientific">Crotalaria pallida</name>
    <name type="common">Smooth rattlebox</name>
    <name type="synonym">Crotalaria striata</name>
    <dbReference type="NCBI Taxonomy" id="3830"/>
    <lineage>
        <taxon>Eukaryota</taxon>
        <taxon>Viridiplantae</taxon>
        <taxon>Streptophyta</taxon>
        <taxon>Embryophyta</taxon>
        <taxon>Tracheophyta</taxon>
        <taxon>Spermatophyta</taxon>
        <taxon>Magnoliopsida</taxon>
        <taxon>eudicotyledons</taxon>
        <taxon>Gunneridae</taxon>
        <taxon>Pentapetalae</taxon>
        <taxon>rosids</taxon>
        <taxon>fabids</taxon>
        <taxon>Fabales</taxon>
        <taxon>Fabaceae</taxon>
        <taxon>Papilionoideae</taxon>
        <taxon>50 kb inversion clade</taxon>
        <taxon>genistoids sensu lato</taxon>
        <taxon>core genistoids</taxon>
        <taxon>Crotalarieae</taxon>
        <taxon>Crotalaria</taxon>
    </lineage>
</organism>
<proteinExistence type="predicted"/>
<name>A0AAN9I8L1_CROPI</name>
<keyword evidence="2" id="KW-1185">Reference proteome</keyword>
<comment type="caution">
    <text evidence="1">The sequence shown here is derived from an EMBL/GenBank/DDBJ whole genome shotgun (WGS) entry which is preliminary data.</text>
</comment>
<sequence length="78" mass="8860">MVKLRQCLLVVVVYYVDQRVNGLIMKKWPKGSKISGLFKITTFVSHSSLPFSASLSFPLSLSHFLFQTSKPNSPFSFF</sequence>
<evidence type="ECO:0000313" key="2">
    <source>
        <dbReference type="Proteomes" id="UP001372338"/>
    </source>
</evidence>
<dbReference type="EMBL" id="JAYWIO010000004">
    <property type="protein sequence ID" value="KAK7268884.1"/>
    <property type="molecule type" value="Genomic_DNA"/>
</dbReference>
<accession>A0AAN9I8L1</accession>
<dbReference type="Proteomes" id="UP001372338">
    <property type="component" value="Unassembled WGS sequence"/>
</dbReference>